<feature type="non-terminal residue" evidence="2">
    <location>
        <position position="1"/>
    </location>
</feature>
<evidence type="ECO:0000256" key="1">
    <source>
        <dbReference type="SAM" id="MobiDB-lite"/>
    </source>
</evidence>
<dbReference type="OrthoDB" id="2448606at2759"/>
<reference evidence="2" key="1">
    <citation type="submission" date="2021-06" db="EMBL/GenBank/DDBJ databases">
        <authorList>
            <person name="Kallberg Y."/>
            <person name="Tangrot J."/>
            <person name="Rosling A."/>
        </authorList>
    </citation>
    <scope>NUCLEOTIDE SEQUENCE</scope>
    <source>
        <strain evidence="2">MA453B</strain>
    </source>
</reference>
<gene>
    <name evidence="2" type="ORF">DERYTH_LOCUS7850</name>
</gene>
<evidence type="ECO:0000313" key="3">
    <source>
        <dbReference type="Proteomes" id="UP000789405"/>
    </source>
</evidence>
<evidence type="ECO:0000313" key="2">
    <source>
        <dbReference type="EMBL" id="CAG8605165.1"/>
    </source>
</evidence>
<dbReference type="Proteomes" id="UP000789405">
    <property type="component" value="Unassembled WGS sequence"/>
</dbReference>
<feature type="compositionally biased region" description="Low complexity" evidence="1">
    <location>
        <begin position="23"/>
        <end position="40"/>
    </location>
</feature>
<feature type="region of interest" description="Disordered" evidence="1">
    <location>
        <begin position="1"/>
        <end position="45"/>
    </location>
</feature>
<accession>A0A9N9CM67</accession>
<name>A0A9N9CM67_9GLOM</name>
<organism evidence="2 3">
    <name type="scientific">Dentiscutata erythropus</name>
    <dbReference type="NCBI Taxonomy" id="1348616"/>
    <lineage>
        <taxon>Eukaryota</taxon>
        <taxon>Fungi</taxon>
        <taxon>Fungi incertae sedis</taxon>
        <taxon>Mucoromycota</taxon>
        <taxon>Glomeromycotina</taxon>
        <taxon>Glomeromycetes</taxon>
        <taxon>Diversisporales</taxon>
        <taxon>Gigasporaceae</taxon>
        <taxon>Dentiscutata</taxon>
    </lineage>
</organism>
<proteinExistence type="predicted"/>
<keyword evidence="3" id="KW-1185">Reference proteome</keyword>
<comment type="caution">
    <text evidence="2">The sequence shown here is derived from an EMBL/GenBank/DDBJ whole genome shotgun (WGS) entry which is preliminary data.</text>
</comment>
<feature type="compositionally biased region" description="Basic and acidic residues" evidence="1">
    <location>
        <begin position="1"/>
        <end position="13"/>
    </location>
</feature>
<sequence>DSTIKSPKDDSQDHNQPPPAPTPKTTKVTPTPTPKVVGDPPRAKQPDMIVVNGKFAYEAMFGEVTGEGKNNTEKNNLIDLVRLGLFMKDSLDLILQKTDVNHIFETWALRKQKGFEAAMLIVKDSGKTKRSRDIFDKHFQNVNRCIYYGRLKKSVNDGNIYQALAELTASDLIGSVKLPRSFETYSMFLNGLRSFEFLAEKVNRLQQRSYKIRVRFVGTCVVKKNRKYVSTSRMIILKHGVGTPAFKKIVKFK</sequence>
<protein>
    <submittedName>
        <fullName evidence="2">19589_t:CDS:1</fullName>
    </submittedName>
</protein>
<dbReference type="AlphaFoldDB" id="A0A9N9CM67"/>
<dbReference type="EMBL" id="CAJVPY010003905">
    <property type="protein sequence ID" value="CAG8605165.1"/>
    <property type="molecule type" value="Genomic_DNA"/>
</dbReference>